<feature type="coiled-coil region" evidence="5">
    <location>
        <begin position="28"/>
        <end position="55"/>
    </location>
</feature>
<evidence type="ECO:0000313" key="8">
    <source>
        <dbReference type="EMBL" id="KKN17469.1"/>
    </source>
</evidence>
<evidence type="ECO:0000256" key="2">
    <source>
        <dbReference type="ARBA" id="ARBA00022692"/>
    </source>
</evidence>
<proteinExistence type="predicted"/>
<gene>
    <name evidence="8" type="ORF">LCGC14_0965560</name>
</gene>
<dbReference type="SMART" id="SM01415">
    <property type="entry name" value="DUF106"/>
    <property type="match status" value="1"/>
</dbReference>
<keyword evidence="5" id="KW-0175">Coiled coil</keyword>
<feature type="transmembrane region" description="Helical" evidence="7">
    <location>
        <begin position="6"/>
        <end position="28"/>
    </location>
</feature>
<evidence type="ECO:0000256" key="1">
    <source>
        <dbReference type="ARBA" id="ARBA00004141"/>
    </source>
</evidence>
<keyword evidence="4 7" id="KW-0472">Membrane</keyword>
<evidence type="ECO:0000256" key="5">
    <source>
        <dbReference type="SAM" id="Coils"/>
    </source>
</evidence>
<keyword evidence="2 7" id="KW-0812">Transmembrane</keyword>
<feature type="region of interest" description="Disordered" evidence="6">
    <location>
        <begin position="182"/>
        <end position="207"/>
    </location>
</feature>
<sequence length="207" mass="23755">MSSTVIIIQIMFITIGMTIIGMILNRVLGLRKENLKNLREKAQNIQDRIRNAQLLNDYQLIMQLQRESMIFMKTLMKKQLIPMCVRCIIFIGIFGILGLIYADYSAGLLPFPILIFGDGWFAIYFLFSIGFALSIYGIKRLYKKLTGKETKSQNKLRELMGMITPAHQGTLSTGSQYLANNRTPSLSEEERQDSSNSNNTWKDRIEK</sequence>
<keyword evidence="3 7" id="KW-1133">Transmembrane helix</keyword>
<dbReference type="Pfam" id="PF01956">
    <property type="entry name" value="EMC3_TMCO1"/>
    <property type="match status" value="1"/>
</dbReference>
<accession>A0A0F9NHN8</accession>
<evidence type="ECO:0000256" key="6">
    <source>
        <dbReference type="SAM" id="MobiDB-lite"/>
    </source>
</evidence>
<evidence type="ECO:0000256" key="4">
    <source>
        <dbReference type="ARBA" id="ARBA00023136"/>
    </source>
</evidence>
<evidence type="ECO:0000256" key="3">
    <source>
        <dbReference type="ARBA" id="ARBA00022989"/>
    </source>
</evidence>
<protein>
    <recommendedName>
        <fullName evidence="9">DUF106 domain-containing protein</fullName>
    </recommendedName>
</protein>
<dbReference type="InterPro" id="IPR002809">
    <property type="entry name" value="EMC3/TMCO1"/>
</dbReference>
<reference evidence="8" key="1">
    <citation type="journal article" date="2015" name="Nature">
        <title>Complex archaea that bridge the gap between prokaryotes and eukaryotes.</title>
        <authorList>
            <person name="Spang A."/>
            <person name="Saw J.H."/>
            <person name="Jorgensen S.L."/>
            <person name="Zaremba-Niedzwiedzka K."/>
            <person name="Martijn J."/>
            <person name="Lind A.E."/>
            <person name="van Eijk R."/>
            <person name="Schleper C."/>
            <person name="Guy L."/>
            <person name="Ettema T.J."/>
        </authorList>
    </citation>
    <scope>NUCLEOTIDE SEQUENCE</scope>
</reference>
<organism evidence="8">
    <name type="scientific">marine sediment metagenome</name>
    <dbReference type="NCBI Taxonomy" id="412755"/>
    <lineage>
        <taxon>unclassified sequences</taxon>
        <taxon>metagenomes</taxon>
        <taxon>ecological metagenomes</taxon>
    </lineage>
</organism>
<feature type="transmembrane region" description="Helical" evidence="7">
    <location>
        <begin position="121"/>
        <end position="138"/>
    </location>
</feature>
<name>A0A0F9NHN8_9ZZZZ</name>
<dbReference type="EMBL" id="LAZR01003517">
    <property type="protein sequence ID" value="KKN17469.1"/>
    <property type="molecule type" value="Genomic_DNA"/>
</dbReference>
<comment type="caution">
    <text evidence="8">The sequence shown here is derived from an EMBL/GenBank/DDBJ whole genome shotgun (WGS) entry which is preliminary data.</text>
</comment>
<dbReference type="GO" id="GO:0016020">
    <property type="term" value="C:membrane"/>
    <property type="evidence" value="ECO:0007669"/>
    <property type="project" value="UniProtKB-SubCell"/>
</dbReference>
<feature type="transmembrane region" description="Helical" evidence="7">
    <location>
        <begin position="80"/>
        <end position="101"/>
    </location>
</feature>
<evidence type="ECO:0008006" key="9">
    <source>
        <dbReference type="Google" id="ProtNLM"/>
    </source>
</evidence>
<comment type="subcellular location">
    <subcellularLocation>
        <location evidence="1">Membrane</location>
        <topology evidence="1">Multi-pass membrane protein</topology>
    </subcellularLocation>
</comment>
<dbReference type="AlphaFoldDB" id="A0A0F9NHN8"/>
<evidence type="ECO:0000256" key="7">
    <source>
        <dbReference type="SAM" id="Phobius"/>
    </source>
</evidence>